<feature type="transmembrane region" description="Helical" evidence="8">
    <location>
        <begin position="282"/>
        <end position="313"/>
    </location>
</feature>
<dbReference type="PROSITE" id="PS50267">
    <property type="entry name" value="NA_NEUROTRAN_SYMP_3"/>
    <property type="match status" value="2"/>
</dbReference>
<feature type="transmembrane region" description="Helical" evidence="8">
    <location>
        <begin position="1362"/>
        <end position="1385"/>
    </location>
</feature>
<dbReference type="EMBL" id="OX459956">
    <property type="protein sequence ID" value="CAI9161302.1"/>
    <property type="molecule type" value="Genomic_DNA"/>
</dbReference>
<feature type="transmembrane region" description="Helical" evidence="8">
    <location>
        <begin position="670"/>
        <end position="690"/>
    </location>
</feature>
<evidence type="ECO:0000256" key="6">
    <source>
        <dbReference type="RuleBase" id="RU003732"/>
    </source>
</evidence>
<evidence type="ECO:0000256" key="3">
    <source>
        <dbReference type="ARBA" id="ARBA00022692"/>
    </source>
</evidence>
<feature type="transmembrane region" description="Helical" evidence="8">
    <location>
        <begin position="233"/>
        <end position="261"/>
    </location>
</feature>
<keyword evidence="4 8" id="KW-1133">Transmembrane helix</keyword>
<feature type="transmembrane region" description="Helical" evidence="8">
    <location>
        <begin position="907"/>
        <end position="925"/>
    </location>
</feature>
<keyword evidence="5 8" id="KW-0472">Membrane</keyword>
<evidence type="ECO:0000256" key="1">
    <source>
        <dbReference type="ARBA" id="ARBA00004141"/>
    </source>
</evidence>
<dbReference type="PANTHER" id="PTHR11616:SF100">
    <property type="entry name" value="TRANSPORTER"/>
    <property type="match status" value="1"/>
</dbReference>
<feature type="transmembrane region" description="Helical" evidence="8">
    <location>
        <begin position="1140"/>
        <end position="1158"/>
    </location>
</feature>
<evidence type="ECO:0000256" key="4">
    <source>
        <dbReference type="ARBA" id="ARBA00022989"/>
    </source>
</evidence>
<accession>A0ABN8YIA8</accession>
<proteinExistence type="inferred from homology"/>
<dbReference type="Pfam" id="PF00209">
    <property type="entry name" value="SNF"/>
    <property type="match status" value="2"/>
</dbReference>
<keyword evidence="3 6" id="KW-0812">Transmembrane</keyword>
<dbReference type="NCBIfam" id="NF037979">
    <property type="entry name" value="Na_transp"/>
    <property type="match status" value="1"/>
</dbReference>
<evidence type="ECO:0000256" key="9">
    <source>
        <dbReference type="SAM" id="SignalP"/>
    </source>
</evidence>
<feature type="transmembrane region" description="Helical" evidence="8">
    <location>
        <begin position="1406"/>
        <end position="1429"/>
    </location>
</feature>
<feature type="transmembrane region" description="Helical" evidence="8">
    <location>
        <begin position="639"/>
        <end position="658"/>
    </location>
</feature>
<feature type="non-terminal residue" evidence="10">
    <location>
        <position position="1"/>
    </location>
</feature>
<feature type="transmembrane region" description="Helical" evidence="8">
    <location>
        <begin position="476"/>
        <end position="502"/>
    </location>
</feature>
<feature type="transmembrane region" description="Helical" evidence="8">
    <location>
        <begin position="581"/>
        <end position="608"/>
    </location>
</feature>
<protein>
    <recommendedName>
        <fullName evidence="6">Transporter</fullName>
    </recommendedName>
</protein>
<dbReference type="PROSITE" id="PS00754">
    <property type="entry name" value="NA_NEUROTRAN_SYMP_2"/>
    <property type="match status" value="2"/>
</dbReference>
<feature type="transmembrane region" description="Helical" evidence="8">
    <location>
        <begin position="367"/>
        <end position="386"/>
    </location>
</feature>
<organism evidence="10 11">
    <name type="scientific">Rangifer tarandus platyrhynchus</name>
    <name type="common">Svalbard reindeer</name>
    <dbReference type="NCBI Taxonomy" id="3082113"/>
    <lineage>
        <taxon>Eukaryota</taxon>
        <taxon>Metazoa</taxon>
        <taxon>Chordata</taxon>
        <taxon>Craniata</taxon>
        <taxon>Vertebrata</taxon>
        <taxon>Euteleostomi</taxon>
        <taxon>Mammalia</taxon>
        <taxon>Eutheria</taxon>
        <taxon>Laurasiatheria</taxon>
        <taxon>Artiodactyla</taxon>
        <taxon>Ruminantia</taxon>
        <taxon>Pecora</taxon>
        <taxon>Cervidae</taxon>
        <taxon>Odocoileinae</taxon>
        <taxon>Rangifer</taxon>
    </lineage>
</organism>
<dbReference type="PRINTS" id="PR00176">
    <property type="entry name" value="NANEUSMPORT"/>
</dbReference>
<dbReference type="PANTHER" id="PTHR11616">
    <property type="entry name" value="SODIUM/CHLORIDE DEPENDENT TRANSPORTER"/>
    <property type="match status" value="1"/>
</dbReference>
<evidence type="ECO:0000313" key="10">
    <source>
        <dbReference type="EMBL" id="CAI9161302.1"/>
    </source>
</evidence>
<comment type="similarity">
    <text evidence="6">Belongs to the sodium:neurotransmitter symporter (SNF) (TC 2.A.22) family.</text>
</comment>
<keyword evidence="6" id="KW-0769">Symport</keyword>
<feature type="transmembrane region" description="Helical" evidence="8">
    <location>
        <begin position="1087"/>
        <end position="1105"/>
    </location>
</feature>
<gene>
    <name evidence="10" type="ORF">MRATA1EN1_LOCUS10264</name>
</gene>
<keyword evidence="11" id="KW-1185">Reference proteome</keyword>
<feature type="transmembrane region" description="Helical" evidence="8">
    <location>
        <begin position="937"/>
        <end position="958"/>
    </location>
</feature>
<feature type="region of interest" description="Disordered" evidence="7">
    <location>
        <begin position="1499"/>
        <end position="1545"/>
    </location>
</feature>
<dbReference type="InterPro" id="IPR000175">
    <property type="entry name" value="Na/ntran_symport"/>
</dbReference>
<dbReference type="CDD" id="cd11502">
    <property type="entry name" value="SLC6sbd_NTT5"/>
    <property type="match status" value="1"/>
</dbReference>
<feature type="transmembrane region" description="Helical" evidence="8">
    <location>
        <begin position="1331"/>
        <end position="1350"/>
    </location>
</feature>
<feature type="transmembrane region" description="Helical" evidence="8">
    <location>
        <begin position="711"/>
        <end position="733"/>
    </location>
</feature>
<keyword evidence="9" id="KW-0732">Signal</keyword>
<evidence type="ECO:0000256" key="5">
    <source>
        <dbReference type="ARBA" id="ARBA00023136"/>
    </source>
</evidence>
<sequence length="1573" mass="175416">MCLCCLGTYSLPLLLGGILFPPLKENSSSLSSTSCFFPFCFHHNPCLFSLEHLKSQQQVRVVEAQRTERKVAPDMRSTHKIKPSIVKVGAAPESLPEMVTEAQASGVSLGKVSSVESSPGGHALENKGTGTWSLTAWVSEVQAFEARAVRAQAWETQAFEAQSRASHPKATPVTGAGAAPVLRQGFLPENVQVPGEEKSELLITRPFWSNKAEYLLAQVGYTMRPSSLWSFCYLWLHSGGGIFLIIYIFLLFLVGIPLLFLEMTAGQRMRQGNIGVWKAISPWIGGVGYTSFMVCFINGLLLNVITAWILFYLSQSFQFPIPWEKCPLLENASGFDPECARTTPSLYFWYRMTLKASDSIEDNGPPVLSLTLPLFVSLCLLGAFMLKGLKWTGKVMCVLVSTSGLIMLYLVVRSIMLEGAVFGLHYMTVVKISTIADANVWCGAGSQVLCSLGLGFGAIVSIASHMQSYNSCLSDAIIVALVNLVSMMLVTPFIFSVLGFWATQLTHRCNAKNIETILKLVNMGILPPEAQPPQNLIGNPTSIFTSWFNSLSHPIKKEVLSHVSECNLEEQFLKIKESTNFAFLAFIEAMSFIPGSISWSILFFLMLLNLELSTTIGITHSIITSLQDTFIFVQKYTKLFTVVVLMLMFLCGLFFTRPSGSYYIRLLTDYWTIIPIIIVIIFENLAVNWARKAGSFFPDTANLWGHPLYIIMRWLWSCLIPFVLLALSMTSVFQLSQKNITYLAWDSSISKEVVRQYPSWGLFTLFALSLTVILPIPIYFVYCFTHGIPSNSTSRDKPMISSKSLPVSLQLTPIEEVENEEILQGDTQIADQPVLSVPSTSISLTATTSAYQLVSELPTEERQKFDLLSAQVWSDEDNEDILETLSKDEPKDGAPHERPIWANKTEYLLAQVGFSVGLSTIWRFPYLCFHNGGGSFIIIYILMMFLVGIPLLFLEMAAGQRMRKGSIGVWKVISPWIGGVGYTSFMVCVIVGLYYSVLMAWNLFYLVQSFQSPLPWLLCPLSQNSSTDSECSRTNPTTYFWYRKVLKATDEIEVDGKPLLHLSASVLVIWLIICISMIKGPKSTGKMLYISVLLPYIILFSLLIRSLMMKGAYFGLKNLLAAKVPALYSVEVWRRTGNQLFLSLGPGFGSFTAISSYIPRSNNCIIDAYAVAFLNLLASLTTTVFVFAVMGHLVTDNNEKCYLMNAKKVMDLIIAQVLPPEAYPPDSLYYDPSSIYPKWLNNLPEHIKNRILPNLTECDLSKELNKVMIGPGVVIVTFSDIISLFSGPTFWSIITFLLLVNLGLSTVIGIIQGIITPLQDTFSCLREHSKLLTVGVCVPMFLGSLLFVRPSGSYYVNLLDDYWVSLPLFFIVILETIAMAWIYGARRFLTDLSIMMGRPISPIYRWLWCFLSPFVLLVLFLSTLIHLSVKDITYLAWDSRNSNEVTRIYPSWAKALLIFLVIITVLPVPVYFFYTIIIRVVSPVSTIHNTAIITFQPEAKGDSPKVGPRLQRDTKISSDPSGNGLHRPSYPRRVPRPPHPQAPAEATGLVQIRVSVAGLGWARPGDNDSLQQV</sequence>
<feature type="non-terminal residue" evidence="10">
    <location>
        <position position="1573"/>
    </location>
</feature>
<feature type="transmembrane region" description="Helical" evidence="8">
    <location>
        <begin position="1449"/>
        <end position="1474"/>
    </location>
</feature>
<name>A0ABN8YIA8_RANTA</name>
<dbReference type="Proteomes" id="UP001176941">
    <property type="component" value="Chromosome 20"/>
</dbReference>
<feature type="transmembrane region" description="Helical" evidence="8">
    <location>
        <begin position="1059"/>
        <end position="1078"/>
    </location>
</feature>
<feature type="signal peptide" evidence="9">
    <location>
        <begin position="1"/>
        <end position="16"/>
    </location>
</feature>
<evidence type="ECO:0000256" key="7">
    <source>
        <dbReference type="SAM" id="MobiDB-lite"/>
    </source>
</evidence>
<feature type="chain" id="PRO_5045980489" description="Transporter" evidence="9">
    <location>
        <begin position="17"/>
        <end position="1573"/>
    </location>
</feature>
<evidence type="ECO:0000256" key="8">
    <source>
        <dbReference type="SAM" id="Phobius"/>
    </source>
</evidence>
<feature type="transmembrane region" description="Helical" evidence="8">
    <location>
        <begin position="1291"/>
        <end position="1311"/>
    </location>
</feature>
<keyword evidence="2 6" id="KW-0813">Transport</keyword>
<dbReference type="PROSITE" id="PS00610">
    <property type="entry name" value="NA_NEUROTRAN_SYMP_1"/>
    <property type="match status" value="1"/>
</dbReference>
<dbReference type="InterPro" id="IPR037272">
    <property type="entry name" value="SNS_sf"/>
</dbReference>
<evidence type="ECO:0000256" key="2">
    <source>
        <dbReference type="ARBA" id="ARBA00022448"/>
    </source>
</evidence>
<reference evidence="10" key="1">
    <citation type="submission" date="2023-04" db="EMBL/GenBank/DDBJ databases">
        <authorList>
            <consortium name="ELIXIR-Norway"/>
        </authorList>
    </citation>
    <scope>NUCLEOTIDE SEQUENCE [LARGE SCALE GENOMIC DNA]</scope>
</reference>
<feature type="transmembrane region" description="Helical" evidence="8">
    <location>
        <begin position="979"/>
        <end position="1007"/>
    </location>
</feature>
<feature type="transmembrane region" description="Helical" evidence="8">
    <location>
        <begin position="398"/>
        <end position="424"/>
    </location>
</feature>
<feature type="transmembrane region" description="Helical" evidence="8">
    <location>
        <begin position="760"/>
        <end position="785"/>
    </location>
</feature>
<evidence type="ECO:0000313" key="11">
    <source>
        <dbReference type="Proteomes" id="UP001176941"/>
    </source>
</evidence>
<comment type="subcellular location">
    <subcellularLocation>
        <location evidence="1">Membrane</location>
        <topology evidence="1">Multi-pass membrane protein</topology>
    </subcellularLocation>
</comment>
<feature type="transmembrane region" description="Helical" evidence="8">
    <location>
        <begin position="1170"/>
        <end position="1194"/>
    </location>
</feature>
<dbReference type="SUPFAM" id="SSF161070">
    <property type="entry name" value="SNF-like"/>
    <property type="match status" value="2"/>
</dbReference>